<keyword evidence="3" id="KW-0472">Membrane</keyword>
<reference evidence="8 9" key="1">
    <citation type="submission" date="2020-07" db="EMBL/GenBank/DDBJ databases">
        <title>MOT database genomes.</title>
        <authorList>
            <person name="Joseph S."/>
            <person name="Aduse-Opoku J."/>
            <person name="Hashim A."/>
            <person name="Wade W."/>
            <person name="Curtis M."/>
        </authorList>
    </citation>
    <scope>NUCLEOTIDE SEQUENCE [LARGE SCALE GENOMIC DNA]</scope>
    <source>
        <strain evidence="8 9">CIP 106318</strain>
    </source>
</reference>
<dbReference type="Proteomes" id="UP000531840">
    <property type="component" value="Unassembled WGS sequence"/>
</dbReference>
<dbReference type="SUPFAM" id="SSF53850">
    <property type="entry name" value="Periplasmic binding protein-like II"/>
    <property type="match status" value="1"/>
</dbReference>
<dbReference type="InterPro" id="IPR004872">
    <property type="entry name" value="Lipoprotein_NlpA"/>
</dbReference>
<evidence type="ECO:0000256" key="4">
    <source>
        <dbReference type="ARBA" id="ARBA00023139"/>
    </source>
</evidence>
<comment type="similarity">
    <text evidence="6">Belongs to the nlpA lipoprotein family.</text>
</comment>
<evidence type="ECO:0000256" key="3">
    <source>
        <dbReference type="ARBA" id="ARBA00023136"/>
    </source>
</evidence>
<proteinExistence type="inferred from homology"/>
<keyword evidence="2 7" id="KW-0732">Signal</keyword>
<accession>A0ABX2T2E9</accession>
<gene>
    <name evidence="8" type="ORF">HZY85_05405</name>
</gene>
<dbReference type="PROSITE" id="PS51257">
    <property type="entry name" value="PROKAR_LIPOPROTEIN"/>
    <property type="match status" value="1"/>
</dbReference>
<dbReference type="Pfam" id="PF03180">
    <property type="entry name" value="Lipoprotein_9"/>
    <property type="match status" value="1"/>
</dbReference>
<dbReference type="PANTHER" id="PTHR30429">
    <property type="entry name" value="D-METHIONINE-BINDING LIPOPROTEIN METQ"/>
    <property type="match status" value="1"/>
</dbReference>
<evidence type="ECO:0000256" key="5">
    <source>
        <dbReference type="ARBA" id="ARBA00023288"/>
    </source>
</evidence>
<evidence type="ECO:0000313" key="9">
    <source>
        <dbReference type="Proteomes" id="UP000531840"/>
    </source>
</evidence>
<dbReference type="Gene3D" id="3.40.190.10">
    <property type="entry name" value="Periplasmic binding protein-like II"/>
    <property type="match status" value="2"/>
</dbReference>
<dbReference type="PIRSF" id="PIRSF002854">
    <property type="entry name" value="MetQ"/>
    <property type="match status" value="1"/>
</dbReference>
<dbReference type="EMBL" id="JACBYF010000009">
    <property type="protein sequence ID" value="NYS47634.1"/>
    <property type="molecule type" value="Genomic_DNA"/>
</dbReference>
<comment type="subcellular location">
    <subcellularLocation>
        <location evidence="1">Membrane</location>
        <topology evidence="1">Lipid-anchor</topology>
    </subcellularLocation>
</comment>
<sequence length="286" mass="31809">MKKLIALLAAFIVTITLIGCSSSKSSTTEEKKGINVDSLDPNKPVTVKIGATNVPHAELLEYIAPKLEKEGLKLDIVTYQDYYLPNKNLEDKEIDLNYFQHVPFLNNETKEKGYKLEDAGAIHIEPIGLYSKKVKKLEELQDGALVLVSNNKSEWGRVLKILQDAKLVKIRDGVDVITATFEDVVENPKNLKFKYDNDPAIMVQYFQNGEGDLISINSNFAVDAGIKPLEDSVVVESPDNNPYGNIIVVRAGDKDKIVTKKIVEALQSEDTKKFIKEKYNGAVVPA</sequence>
<keyword evidence="4" id="KW-0564">Palmitate</keyword>
<evidence type="ECO:0000313" key="8">
    <source>
        <dbReference type="EMBL" id="NYS47634.1"/>
    </source>
</evidence>
<dbReference type="RefSeq" id="WP_179941421.1">
    <property type="nucleotide sequence ID" value="NZ_JACBYF010000009.1"/>
</dbReference>
<feature type="chain" id="PRO_5045343093" description="Lipoprotein" evidence="7">
    <location>
        <begin position="19"/>
        <end position="286"/>
    </location>
</feature>
<evidence type="ECO:0000256" key="6">
    <source>
        <dbReference type="PIRNR" id="PIRNR002854"/>
    </source>
</evidence>
<name>A0ABX2T2E9_9BACL</name>
<organism evidence="8 9">
    <name type="scientific">Gemelliphila palaticanis</name>
    <dbReference type="NCBI Taxonomy" id="81950"/>
    <lineage>
        <taxon>Bacteria</taxon>
        <taxon>Bacillati</taxon>
        <taxon>Bacillota</taxon>
        <taxon>Bacilli</taxon>
        <taxon>Bacillales</taxon>
        <taxon>Gemellaceae</taxon>
        <taxon>Gemelliphila</taxon>
    </lineage>
</organism>
<dbReference type="PANTHER" id="PTHR30429:SF0">
    <property type="entry name" value="METHIONINE-BINDING LIPOPROTEIN METQ"/>
    <property type="match status" value="1"/>
</dbReference>
<comment type="caution">
    <text evidence="8">The sequence shown here is derived from an EMBL/GenBank/DDBJ whole genome shotgun (WGS) entry which is preliminary data.</text>
</comment>
<keyword evidence="5 6" id="KW-0449">Lipoprotein</keyword>
<feature type="signal peptide" evidence="7">
    <location>
        <begin position="1"/>
        <end position="18"/>
    </location>
</feature>
<evidence type="ECO:0000256" key="1">
    <source>
        <dbReference type="ARBA" id="ARBA00004635"/>
    </source>
</evidence>
<evidence type="ECO:0000256" key="7">
    <source>
        <dbReference type="SAM" id="SignalP"/>
    </source>
</evidence>
<keyword evidence="9" id="KW-1185">Reference proteome</keyword>
<protein>
    <recommendedName>
        <fullName evidence="6">Lipoprotein</fullName>
    </recommendedName>
</protein>
<evidence type="ECO:0000256" key="2">
    <source>
        <dbReference type="ARBA" id="ARBA00022729"/>
    </source>
</evidence>